<evidence type="ECO:0000313" key="1">
    <source>
        <dbReference type="EMBL" id="MFB5944922.1"/>
    </source>
</evidence>
<dbReference type="RefSeq" id="WP_375556481.1">
    <property type="nucleotide sequence ID" value="NZ_JBBVGT010000002.1"/>
</dbReference>
<sequence>MQNNVMINYNNKFFKPVRTTANGETSRDTVFHYRQSGNVLTAEYSGGKISAGHLIGLVNEQGDIDMHYHQINDQGELMIGVCHSTPEMLANGKIRLHEKWQWTSGDKTSGESILDEV</sequence>
<dbReference type="Proteomes" id="UP001580928">
    <property type="component" value="Unassembled WGS sequence"/>
</dbReference>
<organism evidence="1 2">
    <name type="scientific">Albibacterium profundi</name>
    <dbReference type="NCBI Taxonomy" id="3134906"/>
    <lineage>
        <taxon>Bacteria</taxon>
        <taxon>Pseudomonadati</taxon>
        <taxon>Bacteroidota</taxon>
        <taxon>Sphingobacteriia</taxon>
        <taxon>Sphingobacteriales</taxon>
        <taxon>Sphingobacteriaceae</taxon>
        <taxon>Albibacterium</taxon>
    </lineage>
</organism>
<reference evidence="1 2" key="1">
    <citation type="submission" date="2024-04" db="EMBL/GenBank/DDBJ databases">
        <title>Albibacterium profundi sp. nov., isolated from sediment of the Challenger Deep of Mariana Trench.</title>
        <authorList>
            <person name="Wang Y."/>
        </authorList>
    </citation>
    <scope>NUCLEOTIDE SEQUENCE [LARGE SCALE GENOMIC DNA]</scope>
    <source>
        <strain evidence="1 2">RHL897</strain>
    </source>
</reference>
<dbReference type="EMBL" id="JBBVGT010000002">
    <property type="protein sequence ID" value="MFB5944922.1"/>
    <property type="molecule type" value="Genomic_DNA"/>
</dbReference>
<dbReference type="Pfam" id="PF26421">
    <property type="entry name" value="Avidin_like"/>
    <property type="match status" value="1"/>
</dbReference>
<accession>A0ABV5CBL1</accession>
<proteinExistence type="predicted"/>
<comment type="caution">
    <text evidence="1">The sequence shown here is derived from an EMBL/GenBank/DDBJ whole genome shotgun (WGS) entry which is preliminary data.</text>
</comment>
<dbReference type="InterPro" id="IPR058595">
    <property type="entry name" value="Avidin-like"/>
</dbReference>
<name>A0ABV5CBL1_9SPHI</name>
<protein>
    <submittedName>
        <fullName evidence="1">N-acetylglutamate synthase</fullName>
    </submittedName>
</protein>
<gene>
    <name evidence="1" type="ORF">WKR92_03670</name>
</gene>
<keyword evidence="2" id="KW-1185">Reference proteome</keyword>
<evidence type="ECO:0000313" key="2">
    <source>
        <dbReference type="Proteomes" id="UP001580928"/>
    </source>
</evidence>